<dbReference type="AlphaFoldDB" id="A0A9X2LBN6"/>
<comment type="cofactor">
    <cofactor evidence="1">
        <name>Mg(2+)</name>
        <dbReference type="ChEBI" id="CHEBI:18420"/>
    </cofactor>
</comment>
<keyword evidence="5" id="KW-0378">Hydrolase</keyword>
<dbReference type="GO" id="GO:0016787">
    <property type="term" value="F:hydrolase activity"/>
    <property type="evidence" value="ECO:0007669"/>
    <property type="project" value="UniProtKB-KW"/>
</dbReference>
<dbReference type="GO" id="GO:0046872">
    <property type="term" value="F:metal ion binding"/>
    <property type="evidence" value="ECO:0007669"/>
    <property type="project" value="UniProtKB-KW"/>
</dbReference>
<dbReference type="RefSeq" id="WP_256620456.1">
    <property type="nucleotide sequence ID" value="NZ_JANIBC010000021.1"/>
</dbReference>
<dbReference type="GO" id="GO:0004519">
    <property type="term" value="F:endonuclease activity"/>
    <property type="evidence" value="ECO:0007669"/>
    <property type="project" value="UniProtKB-KW"/>
</dbReference>
<keyword evidence="3" id="KW-0479">Metal-binding</keyword>
<dbReference type="InterPro" id="IPR004659">
    <property type="entry name" value="RNase_E/G"/>
</dbReference>
<dbReference type="GO" id="GO:0005737">
    <property type="term" value="C:cytoplasm"/>
    <property type="evidence" value="ECO:0007669"/>
    <property type="project" value="TreeGrafter"/>
</dbReference>
<evidence type="ECO:0000313" key="9">
    <source>
        <dbReference type="EMBL" id="MCQ8186523.1"/>
    </source>
</evidence>
<evidence type="ECO:0000256" key="1">
    <source>
        <dbReference type="ARBA" id="ARBA00001946"/>
    </source>
</evidence>
<evidence type="ECO:0000259" key="8">
    <source>
        <dbReference type="Pfam" id="PF10150"/>
    </source>
</evidence>
<proteinExistence type="predicted"/>
<evidence type="ECO:0000256" key="5">
    <source>
        <dbReference type="ARBA" id="ARBA00022801"/>
    </source>
</evidence>
<comment type="caution">
    <text evidence="9">The sequence shown here is derived from an EMBL/GenBank/DDBJ whole genome shotgun (WGS) entry which is preliminary data.</text>
</comment>
<keyword evidence="6" id="KW-0460">Magnesium</keyword>
<protein>
    <submittedName>
        <fullName evidence="9">Ribonuclease E/G</fullName>
    </submittedName>
</protein>
<dbReference type="GO" id="GO:0003723">
    <property type="term" value="F:RNA binding"/>
    <property type="evidence" value="ECO:0007669"/>
    <property type="project" value="UniProtKB-KW"/>
</dbReference>
<keyword evidence="4" id="KW-0255">Endonuclease</keyword>
<dbReference type="Pfam" id="PF10150">
    <property type="entry name" value="RNase_E_G"/>
    <property type="match status" value="1"/>
</dbReference>
<name>A0A9X2LBN6_9PROT</name>
<keyword evidence="7" id="KW-0694">RNA-binding</keyword>
<evidence type="ECO:0000256" key="7">
    <source>
        <dbReference type="ARBA" id="ARBA00022884"/>
    </source>
</evidence>
<evidence type="ECO:0000256" key="6">
    <source>
        <dbReference type="ARBA" id="ARBA00022842"/>
    </source>
</evidence>
<gene>
    <name evidence="9" type="ORF">NOG11_14160</name>
</gene>
<dbReference type="InterPro" id="IPR019307">
    <property type="entry name" value="RNA-bd_AU-1/RNase_E/G"/>
</dbReference>
<dbReference type="PANTHER" id="PTHR30001:SF1">
    <property type="entry name" value="RIBONUCLEASE E_G-LIKE PROTEIN, CHLOROPLASTIC"/>
    <property type="match status" value="1"/>
</dbReference>
<organism evidence="9 10">
    <name type="scientific">Parvularcula maris</name>
    <dbReference type="NCBI Taxonomy" id="2965077"/>
    <lineage>
        <taxon>Bacteria</taxon>
        <taxon>Pseudomonadati</taxon>
        <taxon>Pseudomonadota</taxon>
        <taxon>Alphaproteobacteria</taxon>
        <taxon>Parvularculales</taxon>
        <taxon>Parvularculaceae</taxon>
        <taxon>Parvularcula</taxon>
    </lineage>
</organism>
<evidence type="ECO:0000256" key="2">
    <source>
        <dbReference type="ARBA" id="ARBA00022722"/>
    </source>
</evidence>
<accession>A0A9X2LBN6</accession>
<dbReference type="GO" id="GO:0006364">
    <property type="term" value="P:rRNA processing"/>
    <property type="evidence" value="ECO:0007669"/>
    <property type="project" value="TreeGrafter"/>
</dbReference>
<keyword evidence="10" id="KW-1185">Reference proteome</keyword>
<sequence length="404" mass="42159">MSRTILINESPFGLRIMAADEEGRPVRLLYRLRGQGPQAGSVYWARAGRRDKRTNLQRFDLGAGGEGVLPVKDRQVPEGQMALLGVRREASGGKLPLLTDRPSIHLPAATMRPGSSEHRPGPLGLLEPPGSIGFLKDKPKAPGPAAGVPPAALLLASAAKGDTEGVFVSSGALSAMLKPFVPDDIPIEVASDLPKEFAAVTADAMNRTVPLEEGGALIIDETEALTAIDVDLGTAAGQSARGAGDSLRKRVLNELGRVLSVRSIGGQVVLDLPRSAARAPKVLRDGLTAALKAHGAVSIPAVTKEGLVILVLGQNRASLLETLTETGVDAPLPGRRFRPAVEAWMAYDDALSATVEGRGLGTVSLTPAAAQVWKDADASSALLGLRGAEPSLVVLDRDSERTEA</sequence>
<evidence type="ECO:0000256" key="4">
    <source>
        <dbReference type="ARBA" id="ARBA00022759"/>
    </source>
</evidence>
<evidence type="ECO:0000256" key="3">
    <source>
        <dbReference type="ARBA" id="ARBA00022723"/>
    </source>
</evidence>
<feature type="domain" description="RNA-binding protein AU-1/Ribonuclease E/G" evidence="8">
    <location>
        <begin position="202"/>
        <end position="308"/>
    </location>
</feature>
<reference evidence="9" key="1">
    <citation type="submission" date="2022-07" db="EMBL/GenBank/DDBJ databases">
        <title>Parvularcula maris sp. nov., an algicidal bacterium isolated from seawater.</title>
        <authorList>
            <person name="Li F."/>
        </authorList>
    </citation>
    <scope>NUCLEOTIDE SEQUENCE</scope>
    <source>
        <strain evidence="9">BGMRC 0090</strain>
    </source>
</reference>
<keyword evidence="2" id="KW-0540">Nuclease</keyword>
<dbReference type="PANTHER" id="PTHR30001">
    <property type="entry name" value="RIBONUCLEASE"/>
    <property type="match status" value="1"/>
</dbReference>
<dbReference type="Proteomes" id="UP001142610">
    <property type="component" value="Unassembled WGS sequence"/>
</dbReference>
<dbReference type="EMBL" id="JANIBC010000021">
    <property type="protein sequence ID" value="MCQ8186523.1"/>
    <property type="molecule type" value="Genomic_DNA"/>
</dbReference>
<evidence type="ECO:0000313" key="10">
    <source>
        <dbReference type="Proteomes" id="UP001142610"/>
    </source>
</evidence>
<dbReference type="GO" id="GO:0004540">
    <property type="term" value="F:RNA nuclease activity"/>
    <property type="evidence" value="ECO:0007669"/>
    <property type="project" value="InterPro"/>
</dbReference>